<organism evidence="2 4">
    <name type="scientific">Ilex paraguariensis</name>
    <name type="common">yerba mate</name>
    <dbReference type="NCBI Taxonomy" id="185542"/>
    <lineage>
        <taxon>Eukaryota</taxon>
        <taxon>Viridiplantae</taxon>
        <taxon>Streptophyta</taxon>
        <taxon>Embryophyta</taxon>
        <taxon>Tracheophyta</taxon>
        <taxon>Spermatophyta</taxon>
        <taxon>Magnoliopsida</taxon>
        <taxon>eudicotyledons</taxon>
        <taxon>Gunneridae</taxon>
        <taxon>Pentapetalae</taxon>
        <taxon>asterids</taxon>
        <taxon>campanulids</taxon>
        <taxon>Aquifoliales</taxon>
        <taxon>Aquifoliaceae</taxon>
        <taxon>Ilex</taxon>
    </lineage>
</organism>
<evidence type="ECO:0000313" key="4">
    <source>
        <dbReference type="Proteomes" id="UP001642360"/>
    </source>
</evidence>
<dbReference type="EMBL" id="CAUOFW020000725">
    <property type="protein sequence ID" value="CAK9135689.1"/>
    <property type="molecule type" value="Genomic_DNA"/>
</dbReference>
<evidence type="ECO:0000313" key="3">
    <source>
        <dbReference type="EMBL" id="CAK9164451.1"/>
    </source>
</evidence>
<dbReference type="AlphaFoldDB" id="A0ABC8QSI5"/>
<gene>
    <name evidence="2" type="ORF">ILEXP_LOCUS2652</name>
    <name evidence="3" type="ORF">ILEXP_LOCUS33568</name>
</gene>
<feature type="compositionally biased region" description="Polar residues" evidence="1">
    <location>
        <begin position="39"/>
        <end position="73"/>
    </location>
</feature>
<evidence type="ECO:0000256" key="1">
    <source>
        <dbReference type="SAM" id="MobiDB-lite"/>
    </source>
</evidence>
<evidence type="ECO:0000313" key="2">
    <source>
        <dbReference type="EMBL" id="CAK9135689.1"/>
    </source>
</evidence>
<feature type="region of interest" description="Disordered" evidence="1">
    <location>
        <begin position="38"/>
        <end position="73"/>
    </location>
</feature>
<comment type="caution">
    <text evidence="2">The sequence shown here is derived from an EMBL/GenBank/DDBJ whole genome shotgun (WGS) entry which is preliminary data.</text>
</comment>
<proteinExistence type="predicted"/>
<reference evidence="2 4" key="1">
    <citation type="submission" date="2024-02" db="EMBL/GenBank/DDBJ databases">
        <authorList>
            <person name="Vignale AGUSTIN F."/>
            <person name="Sosa J E."/>
            <person name="Modenutti C."/>
        </authorList>
    </citation>
    <scope>NUCLEOTIDE SEQUENCE [LARGE SCALE GENOMIC DNA]</scope>
</reference>
<dbReference type="EMBL" id="CAUOFW020004210">
    <property type="protein sequence ID" value="CAK9164451.1"/>
    <property type="molecule type" value="Genomic_DNA"/>
</dbReference>
<keyword evidence="4" id="KW-1185">Reference proteome</keyword>
<accession>A0ABC8QSI5</accession>
<name>A0ABC8QSI5_9AQUA</name>
<sequence length="73" mass="8522">MEKLPTTKKIYHTKNYYKPTTKKSFLNKAREIYSEPRPTISTFNTPFSNKLQEAMESQGNPASHTKKNQQQSK</sequence>
<protein>
    <submittedName>
        <fullName evidence="2">Uncharacterized protein</fullName>
    </submittedName>
</protein>
<dbReference type="Proteomes" id="UP001642360">
    <property type="component" value="Unassembled WGS sequence"/>
</dbReference>